<evidence type="ECO:0000256" key="6">
    <source>
        <dbReference type="SAM" id="Phobius"/>
    </source>
</evidence>
<feature type="transmembrane region" description="Helical" evidence="6">
    <location>
        <begin position="178"/>
        <end position="208"/>
    </location>
</feature>
<evidence type="ECO:0000256" key="4">
    <source>
        <dbReference type="ARBA" id="ARBA00022989"/>
    </source>
</evidence>
<keyword evidence="3 6" id="KW-0812">Transmembrane</keyword>
<proteinExistence type="predicted"/>
<name>A0A2W5QXS1_9SPHN</name>
<gene>
    <name evidence="7" type="ORF">DI544_01275</name>
</gene>
<reference evidence="7 8" key="1">
    <citation type="submission" date="2017-08" db="EMBL/GenBank/DDBJ databases">
        <title>Infants hospitalized years apart are colonized by the same room-sourced microbial strains.</title>
        <authorList>
            <person name="Brooks B."/>
            <person name="Olm M.R."/>
            <person name="Firek B.A."/>
            <person name="Baker R."/>
            <person name="Thomas B.C."/>
            <person name="Morowitz M.J."/>
            <person name="Banfield J.F."/>
        </authorList>
    </citation>
    <scope>NUCLEOTIDE SEQUENCE [LARGE SCALE GENOMIC DNA]</scope>
    <source>
        <strain evidence="7">S2_005_001_R1_22</strain>
    </source>
</reference>
<dbReference type="GO" id="GO:0005886">
    <property type="term" value="C:plasma membrane"/>
    <property type="evidence" value="ECO:0007669"/>
    <property type="project" value="UniProtKB-SubCell"/>
</dbReference>
<organism evidence="7 8">
    <name type="scientific">Sphingomonas taxi</name>
    <dbReference type="NCBI Taxonomy" id="1549858"/>
    <lineage>
        <taxon>Bacteria</taxon>
        <taxon>Pseudomonadati</taxon>
        <taxon>Pseudomonadota</taxon>
        <taxon>Alphaproteobacteria</taxon>
        <taxon>Sphingomonadales</taxon>
        <taxon>Sphingomonadaceae</taxon>
        <taxon>Sphingomonas</taxon>
    </lineage>
</organism>
<dbReference type="Proteomes" id="UP000249229">
    <property type="component" value="Unassembled WGS sequence"/>
</dbReference>
<dbReference type="Pfam" id="PF03631">
    <property type="entry name" value="Virul_fac_BrkB"/>
    <property type="match status" value="1"/>
</dbReference>
<evidence type="ECO:0000256" key="2">
    <source>
        <dbReference type="ARBA" id="ARBA00022475"/>
    </source>
</evidence>
<feature type="transmembrane region" description="Helical" evidence="6">
    <location>
        <begin position="75"/>
        <end position="92"/>
    </location>
</feature>
<dbReference type="NCBIfam" id="TIGR00765">
    <property type="entry name" value="yihY_not_rbn"/>
    <property type="match status" value="1"/>
</dbReference>
<feature type="transmembrane region" description="Helical" evidence="6">
    <location>
        <begin position="42"/>
        <end position="63"/>
    </location>
</feature>
<keyword evidence="2" id="KW-1003">Cell membrane</keyword>
<evidence type="ECO:0000313" key="7">
    <source>
        <dbReference type="EMBL" id="PZQ62857.1"/>
    </source>
</evidence>
<dbReference type="InterPro" id="IPR017039">
    <property type="entry name" value="Virul_fac_BrkB"/>
</dbReference>
<feature type="transmembrane region" description="Helical" evidence="6">
    <location>
        <begin position="104"/>
        <end position="129"/>
    </location>
</feature>
<dbReference type="PANTHER" id="PTHR30213:SF0">
    <property type="entry name" value="UPF0761 MEMBRANE PROTEIN YIHY"/>
    <property type="match status" value="1"/>
</dbReference>
<evidence type="ECO:0000256" key="3">
    <source>
        <dbReference type="ARBA" id="ARBA00022692"/>
    </source>
</evidence>
<comment type="caution">
    <text evidence="7">The sequence shown here is derived from an EMBL/GenBank/DDBJ whole genome shotgun (WGS) entry which is preliminary data.</text>
</comment>
<dbReference type="EMBL" id="QFQI01000001">
    <property type="protein sequence ID" value="PZQ62857.1"/>
    <property type="molecule type" value="Genomic_DNA"/>
</dbReference>
<dbReference type="AlphaFoldDB" id="A0A2W5QXS1"/>
<feature type="transmembrane region" description="Helical" evidence="6">
    <location>
        <begin position="256"/>
        <end position="279"/>
    </location>
</feature>
<sequence>MNVDLSSADLWHAFRKDWWGQMKRAYTASNDDNLGMIAAGGAFYIISSIAPILAVTVLTYGLFADAQTVQDDIRALFTMLPGDVAVLIGQQLDTVTSGSTGKKGVGLVVALLIALYGGSKAATSMMTALNVAYEVKDRRNFIVWTLTSFAIVLGGIVLVFLGIGASAAMAFLGTLIPWFPGIVLAAIRIATYALLALIVITGASLLFRFGPYRPGSRLRWATPGTVTATVVWLLATVGFGIYVANFGNYGATYGSLSAIIVALTWLWLSVYAFLLGAALDVQAYRARKAADAGAGTIAAPGATP</sequence>
<evidence type="ECO:0000313" key="8">
    <source>
        <dbReference type="Proteomes" id="UP000249229"/>
    </source>
</evidence>
<feature type="transmembrane region" description="Helical" evidence="6">
    <location>
        <begin position="141"/>
        <end position="172"/>
    </location>
</feature>
<evidence type="ECO:0000256" key="5">
    <source>
        <dbReference type="ARBA" id="ARBA00023136"/>
    </source>
</evidence>
<keyword evidence="4 6" id="KW-1133">Transmembrane helix</keyword>
<evidence type="ECO:0000256" key="1">
    <source>
        <dbReference type="ARBA" id="ARBA00004651"/>
    </source>
</evidence>
<comment type="subcellular location">
    <subcellularLocation>
        <location evidence="1">Cell membrane</location>
        <topology evidence="1">Multi-pass membrane protein</topology>
    </subcellularLocation>
</comment>
<feature type="transmembrane region" description="Helical" evidence="6">
    <location>
        <begin position="220"/>
        <end position="244"/>
    </location>
</feature>
<protein>
    <submittedName>
        <fullName evidence="7">YihY/virulence factor BrkB family protein</fullName>
    </submittedName>
</protein>
<dbReference type="PIRSF" id="PIRSF035875">
    <property type="entry name" value="RNase_BN"/>
    <property type="match status" value="1"/>
</dbReference>
<keyword evidence="5 6" id="KW-0472">Membrane</keyword>
<accession>A0A2W5QXS1</accession>
<dbReference type="PANTHER" id="PTHR30213">
    <property type="entry name" value="INNER MEMBRANE PROTEIN YHJD"/>
    <property type="match status" value="1"/>
</dbReference>